<dbReference type="InterPro" id="IPR029045">
    <property type="entry name" value="ClpP/crotonase-like_dom_sf"/>
</dbReference>
<comment type="caution">
    <text evidence="3">The sequence shown here is derived from an EMBL/GenBank/DDBJ whole genome shotgun (WGS) entry which is preliminary data.</text>
</comment>
<evidence type="ECO:0000256" key="1">
    <source>
        <dbReference type="SAM" id="SignalP"/>
    </source>
</evidence>
<sequence length="452" mass="48280">MRSFLFAVALAAASPASPARGEPVMQPIATAGVVVKPLQGVWRSRGYGWIVRFDAAGPALYHLAGDDCWRDPRPATDPDGVLKLWRPVGAAIETAGEVDGTLYRFDRLKALPTACSTVRPWTPRRTLAVVADTFAAYYPLSKERGLDWSARRRDALAALGETPDDAALWKALAVLLRGIDDAHVELDGLVDGQMRTRRLGEAAVLLRAKAAPGGEAAWGRAWRAQVLAAPLGVREAAGGRILWGRQGKVGYLAVNAMGGFDPRAGDDDTALLDATLDEAMAAFAGAEAVIVDVSGNRGGYDVIARRIAARFADRRREVGSKIAVGGDGLVQPLLITPSDRPRYLGPVWLLTSQVTVSAGETFTLSMRALPNVRQAGETTRGALSDQLQKPLPNGWRFALPAEVHRDAGGRVVEGEGIAPQAPLPVFPPGEPPNDPQGHARALEWVLGRIYGR</sequence>
<dbReference type="SMART" id="SM00245">
    <property type="entry name" value="TSPc"/>
    <property type="match status" value="1"/>
</dbReference>
<evidence type="ECO:0000313" key="3">
    <source>
        <dbReference type="EMBL" id="PVM74939.1"/>
    </source>
</evidence>
<keyword evidence="4" id="KW-1185">Reference proteome</keyword>
<dbReference type="SUPFAM" id="SSF52096">
    <property type="entry name" value="ClpP/crotonase"/>
    <property type="match status" value="1"/>
</dbReference>
<keyword evidence="1" id="KW-0732">Signal</keyword>
<dbReference type="InterPro" id="IPR005151">
    <property type="entry name" value="Tail-specific_protease"/>
</dbReference>
<gene>
    <name evidence="3" type="ORF">DDF65_19085</name>
</gene>
<dbReference type="AlphaFoldDB" id="A0A2T9J3I2"/>
<dbReference type="Gene3D" id="3.90.226.10">
    <property type="entry name" value="2-enoyl-CoA Hydratase, Chain A, domain 1"/>
    <property type="match status" value="1"/>
</dbReference>
<dbReference type="Gene3D" id="3.30.750.44">
    <property type="match status" value="1"/>
</dbReference>
<evidence type="ECO:0000259" key="2">
    <source>
        <dbReference type="SMART" id="SM00245"/>
    </source>
</evidence>
<dbReference type="GO" id="GO:0006508">
    <property type="term" value="P:proteolysis"/>
    <property type="evidence" value="ECO:0007669"/>
    <property type="project" value="InterPro"/>
</dbReference>
<dbReference type="PANTHER" id="PTHR11261:SF3">
    <property type="entry name" value="RETINOL-BINDING PROTEIN 3"/>
    <property type="match status" value="1"/>
</dbReference>
<evidence type="ECO:0000313" key="4">
    <source>
        <dbReference type="Proteomes" id="UP000244913"/>
    </source>
</evidence>
<dbReference type="PANTHER" id="PTHR11261">
    <property type="entry name" value="INTERPHOTORECEPTOR RETINOID-BINDING PROTEIN"/>
    <property type="match status" value="1"/>
</dbReference>
<dbReference type="CDD" id="cd07563">
    <property type="entry name" value="Peptidase_S41_IRBP"/>
    <property type="match status" value="1"/>
</dbReference>
<feature type="signal peptide" evidence="1">
    <location>
        <begin position="1"/>
        <end position="21"/>
    </location>
</feature>
<proteinExistence type="predicted"/>
<dbReference type="GO" id="GO:0008236">
    <property type="term" value="F:serine-type peptidase activity"/>
    <property type="evidence" value="ECO:0007669"/>
    <property type="project" value="InterPro"/>
</dbReference>
<dbReference type="EMBL" id="QDKP01000055">
    <property type="protein sequence ID" value="PVM74939.1"/>
    <property type="molecule type" value="Genomic_DNA"/>
</dbReference>
<reference evidence="3 4" key="1">
    <citation type="submission" date="2018-04" db="EMBL/GenBank/DDBJ databases">
        <title>The genome sequence of Caulobacter sp. 736.</title>
        <authorList>
            <person name="Gao J."/>
            <person name="Sun J."/>
        </authorList>
    </citation>
    <scope>NUCLEOTIDE SEQUENCE [LARGE SCALE GENOMIC DNA]</scope>
    <source>
        <strain evidence="3 4">736</strain>
    </source>
</reference>
<organism evidence="3 4">
    <name type="scientific">Caulobacter radicis</name>
    <dbReference type="NCBI Taxonomy" id="2172650"/>
    <lineage>
        <taxon>Bacteria</taxon>
        <taxon>Pseudomonadati</taxon>
        <taxon>Pseudomonadota</taxon>
        <taxon>Alphaproteobacteria</taxon>
        <taxon>Caulobacterales</taxon>
        <taxon>Caulobacteraceae</taxon>
        <taxon>Caulobacter</taxon>
    </lineage>
</organism>
<dbReference type="Proteomes" id="UP000244913">
    <property type="component" value="Unassembled WGS sequence"/>
</dbReference>
<dbReference type="Pfam" id="PF03572">
    <property type="entry name" value="Peptidase_S41"/>
    <property type="match status" value="1"/>
</dbReference>
<accession>A0A2T9J3I2</accession>
<feature type="domain" description="Tail specific protease" evidence="2">
    <location>
        <begin position="224"/>
        <end position="424"/>
    </location>
</feature>
<protein>
    <submittedName>
        <fullName evidence="3">Peptidase</fullName>
    </submittedName>
</protein>
<name>A0A2T9J3I2_9CAUL</name>
<feature type="chain" id="PRO_5015470069" evidence="1">
    <location>
        <begin position="22"/>
        <end position="452"/>
    </location>
</feature>